<protein>
    <submittedName>
        <fullName evidence="1">Uncharacterized protein</fullName>
    </submittedName>
</protein>
<accession>A0A8W8J4B3</accession>
<dbReference type="EnsemblMetazoa" id="G17186.1">
    <property type="protein sequence ID" value="G17186.1:cds"/>
    <property type="gene ID" value="G17186"/>
</dbReference>
<evidence type="ECO:0000313" key="1">
    <source>
        <dbReference type="EnsemblMetazoa" id="G17186.1:cds"/>
    </source>
</evidence>
<proteinExistence type="predicted"/>
<name>A0A8W8J4B3_MAGGI</name>
<dbReference type="AlphaFoldDB" id="A0A8W8J4B3"/>
<organism evidence="1 2">
    <name type="scientific">Magallana gigas</name>
    <name type="common">Pacific oyster</name>
    <name type="synonym">Crassostrea gigas</name>
    <dbReference type="NCBI Taxonomy" id="29159"/>
    <lineage>
        <taxon>Eukaryota</taxon>
        <taxon>Metazoa</taxon>
        <taxon>Spiralia</taxon>
        <taxon>Lophotrochozoa</taxon>
        <taxon>Mollusca</taxon>
        <taxon>Bivalvia</taxon>
        <taxon>Autobranchia</taxon>
        <taxon>Pteriomorphia</taxon>
        <taxon>Ostreida</taxon>
        <taxon>Ostreoidea</taxon>
        <taxon>Ostreidae</taxon>
        <taxon>Magallana</taxon>
    </lineage>
</organism>
<sequence>MFIYAFTAWKKTLSVRMTIPGNLEGIVSDYQDNDQLITDNRSSSTDTGQKAHLQAIQAFLDRRQLVSKTERKPPEDCNGIAFLEAIHAFWSGKKVTMDTDIEKRTYQEWLCRGQLSVITRDNNGRQLLFIQYGWLMTASPYLKHLSSTSRKMTENARNKLKKIIHFCKSFGYADHDNISQCIRATLDDAPDKVISFIDLIWKVLKGLDGRKRKEVIVEGIQILSSTLSLLGLHIPMMSIASNVVSLGGFLLKIVFCLTDFESVLNTKNKALDTIQHELAGLAARLERTEKFIDLVDSQECTGKYTLKMLRNDIDMQIGVEQIGNLKSRSKSLMSGKMEDWYTALELIKLFVRISTLRHSLLIRILTCLKSNNFIPATDTAIQKHIKEERRKNQRFLSSFFSVPSLETVGILAIYDPTKEEEIDTYIKDMGLSYQNLRATLHDIVVQLIPFSNTSIVCGRPIFSFWSTMRIGGLFLFTIWQEFTNHNLNSVAF</sequence>
<reference evidence="1" key="1">
    <citation type="submission" date="2022-08" db="UniProtKB">
        <authorList>
            <consortium name="EnsemblMetazoa"/>
        </authorList>
    </citation>
    <scope>IDENTIFICATION</scope>
    <source>
        <strain evidence="1">05x7-T-G4-1.051#20</strain>
    </source>
</reference>
<evidence type="ECO:0000313" key="2">
    <source>
        <dbReference type="Proteomes" id="UP000005408"/>
    </source>
</evidence>
<keyword evidence="2" id="KW-1185">Reference proteome</keyword>
<dbReference type="Proteomes" id="UP000005408">
    <property type="component" value="Unassembled WGS sequence"/>
</dbReference>